<dbReference type="Gene3D" id="3.20.20.450">
    <property type="entry name" value="EAL domain"/>
    <property type="match status" value="1"/>
</dbReference>
<comment type="caution">
    <text evidence="4">The sequence shown here is derived from an EMBL/GenBank/DDBJ whole genome shotgun (WGS) entry which is preliminary data.</text>
</comment>
<feature type="domain" description="PAS" evidence="2">
    <location>
        <begin position="43"/>
        <end position="79"/>
    </location>
</feature>
<dbReference type="CDD" id="cd01948">
    <property type="entry name" value="EAL"/>
    <property type="match status" value="1"/>
</dbReference>
<protein>
    <submittedName>
        <fullName evidence="4">EAL domain-containing protein</fullName>
    </submittedName>
</protein>
<dbReference type="SUPFAM" id="SSF55785">
    <property type="entry name" value="PYP-like sensor domain (PAS domain)"/>
    <property type="match status" value="1"/>
</dbReference>
<dbReference type="Proteomes" id="UP001254257">
    <property type="component" value="Unassembled WGS sequence"/>
</dbReference>
<dbReference type="InterPro" id="IPR035919">
    <property type="entry name" value="EAL_sf"/>
</dbReference>
<feature type="domain" description="EAL" evidence="3">
    <location>
        <begin position="175"/>
        <end position="424"/>
    </location>
</feature>
<dbReference type="SMART" id="SM00052">
    <property type="entry name" value="EAL"/>
    <property type="match status" value="1"/>
</dbReference>
<proteinExistence type="predicted"/>
<reference evidence="4 5" key="1">
    <citation type="submission" date="2023-09" db="EMBL/GenBank/DDBJ databases">
        <title>Whole genome shotgun sequencing (WGS) of Bosea sp. ZW T0_25, isolated from stored onions (Allium cepa).</title>
        <authorList>
            <person name="Stoll D.A."/>
            <person name="Huch M."/>
        </authorList>
    </citation>
    <scope>NUCLEOTIDE SEQUENCE [LARGE SCALE GENOMIC DNA]</scope>
    <source>
        <strain evidence="4 5">ZW T0_25</strain>
    </source>
</reference>
<keyword evidence="5" id="KW-1185">Reference proteome</keyword>
<sequence>MFRSAVAGQTPAEGQTSKAGPAGEVDMALAILSQQGFQSSVLDDAWFKTIVANLPAAVYTTNAEGHLTYFNRAAARLAGRVPQIGKDRWCVAERLFLPDGTPLPHQDSPLAVALREKRPVRGAAAVAERPDGTRVAFMPFPTPLYDGEGKLVGAVNLLVELCGGSEPEDEASEARHKVQEDLRLAIAAEQLRLHYQPLFDAAGVLVGFEALARWTHPERGEVPPSEFIPAAEECGLILPLAEQLLRRACAEAAGWANPLRIAVNISPLQFRHGDLPGLIETVLAETGLEPERLELEVTEGVMITDFDRTMLVLHRIKALGVRIALDDFGTGYSSLSYLHAFPLTTLKIDRSFVANLGVASEAAAIARAVISLGHALGIEVVAEGVETREQFDFLVDEGCNYLQGYLLGRPMSAEDYAVEMGRKV</sequence>
<dbReference type="Gene3D" id="3.30.450.20">
    <property type="entry name" value="PAS domain"/>
    <property type="match status" value="1"/>
</dbReference>
<dbReference type="RefSeq" id="WP_316017779.1">
    <property type="nucleotide sequence ID" value="NZ_JAWDID010000009.1"/>
</dbReference>
<dbReference type="EMBL" id="JAWDID010000009">
    <property type="protein sequence ID" value="MDU0339895.1"/>
    <property type="molecule type" value="Genomic_DNA"/>
</dbReference>
<dbReference type="InterPro" id="IPR052155">
    <property type="entry name" value="Biofilm_reg_signaling"/>
</dbReference>
<evidence type="ECO:0000256" key="1">
    <source>
        <dbReference type="SAM" id="MobiDB-lite"/>
    </source>
</evidence>
<organism evidence="4 5">
    <name type="scientific">Bosea rubneri</name>
    <dbReference type="NCBI Taxonomy" id="3075434"/>
    <lineage>
        <taxon>Bacteria</taxon>
        <taxon>Pseudomonadati</taxon>
        <taxon>Pseudomonadota</taxon>
        <taxon>Alphaproteobacteria</taxon>
        <taxon>Hyphomicrobiales</taxon>
        <taxon>Boseaceae</taxon>
        <taxon>Bosea</taxon>
    </lineage>
</organism>
<dbReference type="PROSITE" id="PS50112">
    <property type="entry name" value="PAS"/>
    <property type="match status" value="1"/>
</dbReference>
<dbReference type="SUPFAM" id="SSF141868">
    <property type="entry name" value="EAL domain-like"/>
    <property type="match status" value="1"/>
</dbReference>
<dbReference type="InterPro" id="IPR000014">
    <property type="entry name" value="PAS"/>
</dbReference>
<dbReference type="Pfam" id="PF00563">
    <property type="entry name" value="EAL"/>
    <property type="match status" value="1"/>
</dbReference>
<gene>
    <name evidence="4" type="ORF">RKE40_08385</name>
</gene>
<accession>A0ABU3S538</accession>
<dbReference type="InterPro" id="IPR035965">
    <property type="entry name" value="PAS-like_dom_sf"/>
</dbReference>
<name>A0ABU3S538_9HYPH</name>
<dbReference type="InterPro" id="IPR001633">
    <property type="entry name" value="EAL_dom"/>
</dbReference>
<dbReference type="PANTHER" id="PTHR44757">
    <property type="entry name" value="DIGUANYLATE CYCLASE DGCP"/>
    <property type="match status" value="1"/>
</dbReference>
<feature type="region of interest" description="Disordered" evidence="1">
    <location>
        <begin position="1"/>
        <end position="20"/>
    </location>
</feature>
<evidence type="ECO:0000259" key="2">
    <source>
        <dbReference type="PROSITE" id="PS50112"/>
    </source>
</evidence>
<evidence type="ECO:0000313" key="4">
    <source>
        <dbReference type="EMBL" id="MDU0339895.1"/>
    </source>
</evidence>
<evidence type="ECO:0000259" key="3">
    <source>
        <dbReference type="PROSITE" id="PS50883"/>
    </source>
</evidence>
<dbReference type="PANTHER" id="PTHR44757:SF2">
    <property type="entry name" value="BIOFILM ARCHITECTURE MAINTENANCE PROTEIN MBAA"/>
    <property type="match status" value="1"/>
</dbReference>
<evidence type="ECO:0000313" key="5">
    <source>
        <dbReference type="Proteomes" id="UP001254257"/>
    </source>
</evidence>
<dbReference type="PROSITE" id="PS50883">
    <property type="entry name" value="EAL"/>
    <property type="match status" value="1"/>
</dbReference>